<reference evidence="1 2" key="1">
    <citation type="submission" date="2017-08" db="EMBL/GenBank/DDBJ databases">
        <title>Functional genomic and metabolic studies of the symbiotic interactions of six Microcystis-dominated communities.</title>
        <authorList>
            <person name="Li Q."/>
            <person name="Lin F."/>
        </authorList>
    </citation>
    <scope>NUCLEOTIDE SEQUENCE [LARGE SCALE GENOMIC DNA]</scope>
    <source>
        <strain evidence="1">DA14</strain>
    </source>
</reference>
<sequence>MKSSIFKPNLWLLSFVISLMPNMPLPNIVNFSSFTTTDRPKLVLFSQTILAQTNPSFPKIHNGAYRATNYPENVLSVWNNGYCNENLATGVKKCGSISELKLIKYGGTTVIQDTYNIYFCSHPAITRKLPGKCTVNGWDPPVDNWVR</sequence>
<name>A0A3E0MJS2_MICAE</name>
<dbReference type="EMBL" id="QQWE01000001">
    <property type="protein sequence ID" value="REJ60025.1"/>
    <property type="molecule type" value="Genomic_DNA"/>
</dbReference>
<organism evidence="1 2">
    <name type="scientific">Microcystis aeruginosa DA14</name>
    <dbReference type="NCBI Taxonomy" id="1987506"/>
    <lineage>
        <taxon>Bacteria</taxon>
        <taxon>Bacillati</taxon>
        <taxon>Cyanobacteriota</taxon>
        <taxon>Cyanophyceae</taxon>
        <taxon>Oscillatoriophycideae</taxon>
        <taxon>Chroococcales</taxon>
        <taxon>Microcystaceae</taxon>
        <taxon>Microcystis</taxon>
    </lineage>
</organism>
<protein>
    <submittedName>
        <fullName evidence="1">Uncharacterized protein</fullName>
    </submittedName>
</protein>
<proteinExistence type="predicted"/>
<gene>
    <name evidence="1" type="ORF">DWQ56_01885</name>
</gene>
<dbReference type="Proteomes" id="UP000256301">
    <property type="component" value="Unassembled WGS sequence"/>
</dbReference>
<accession>A0A3E0MJS2</accession>
<evidence type="ECO:0000313" key="1">
    <source>
        <dbReference type="EMBL" id="REJ60025.1"/>
    </source>
</evidence>
<evidence type="ECO:0000313" key="2">
    <source>
        <dbReference type="Proteomes" id="UP000256301"/>
    </source>
</evidence>
<dbReference type="AlphaFoldDB" id="A0A3E0MJS2"/>
<comment type="caution">
    <text evidence="1">The sequence shown here is derived from an EMBL/GenBank/DDBJ whole genome shotgun (WGS) entry which is preliminary data.</text>
</comment>